<reference evidence="2 3" key="1">
    <citation type="journal article" date="2018" name="PLoS Genet.">
        <title>Population sequencing reveals clonal diversity and ancestral inbreeding in the grapevine cultivar Chardonnay.</title>
        <authorList>
            <person name="Roach M.J."/>
            <person name="Johnson D.L."/>
            <person name="Bohlmann J."/>
            <person name="van Vuuren H.J."/>
            <person name="Jones S.J."/>
            <person name="Pretorius I.S."/>
            <person name="Schmidt S.A."/>
            <person name="Borneman A.R."/>
        </authorList>
    </citation>
    <scope>NUCLEOTIDE SEQUENCE [LARGE SCALE GENOMIC DNA]</scope>
    <source>
        <strain evidence="3">cv. Chardonnay</strain>
        <tissue evidence="2">Leaf</tissue>
    </source>
</reference>
<dbReference type="EMBL" id="QGNW01001754">
    <property type="protein sequence ID" value="RVW31440.1"/>
    <property type="molecule type" value="Genomic_DNA"/>
</dbReference>
<accession>A0A438D7L0</accession>
<name>A0A438D7L0_VITVI</name>
<proteinExistence type="predicted"/>
<evidence type="ECO:0000256" key="1">
    <source>
        <dbReference type="SAM" id="Phobius"/>
    </source>
</evidence>
<evidence type="ECO:0000313" key="3">
    <source>
        <dbReference type="Proteomes" id="UP000288805"/>
    </source>
</evidence>
<keyword evidence="1" id="KW-1133">Transmembrane helix</keyword>
<keyword evidence="1" id="KW-0472">Membrane</keyword>
<protein>
    <submittedName>
        <fullName evidence="2">Uncharacterized protein</fullName>
    </submittedName>
</protein>
<dbReference type="AlphaFoldDB" id="A0A438D7L0"/>
<keyword evidence="1" id="KW-0812">Transmembrane</keyword>
<gene>
    <name evidence="2" type="ORF">CK203_086771</name>
</gene>
<evidence type="ECO:0000313" key="2">
    <source>
        <dbReference type="EMBL" id="RVW31440.1"/>
    </source>
</evidence>
<sequence>MGVRGSKDVKEKVIPSAIDKALAEEAMRYDSGLRIERERVTGLLISSCIPLIGLRWGSLSIILGS</sequence>
<dbReference type="Proteomes" id="UP000288805">
    <property type="component" value="Unassembled WGS sequence"/>
</dbReference>
<feature type="transmembrane region" description="Helical" evidence="1">
    <location>
        <begin position="43"/>
        <end position="63"/>
    </location>
</feature>
<comment type="caution">
    <text evidence="2">The sequence shown here is derived from an EMBL/GenBank/DDBJ whole genome shotgun (WGS) entry which is preliminary data.</text>
</comment>
<organism evidence="2 3">
    <name type="scientific">Vitis vinifera</name>
    <name type="common">Grape</name>
    <dbReference type="NCBI Taxonomy" id="29760"/>
    <lineage>
        <taxon>Eukaryota</taxon>
        <taxon>Viridiplantae</taxon>
        <taxon>Streptophyta</taxon>
        <taxon>Embryophyta</taxon>
        <taxon>Tracheophyta</taxon>
        <taxon>Spermatophyta</taxon>
        <taxon>Magnoliopsida</taxon>
        <taxon>eudicotyledons</taxon>
        <taxon>Gunneridae</taxon>
        <taxon>Pentapetalae</taxon>
        <taxon>rosids</taxon>
        <taxon>Vitales</taxon>
        <taxon>Vitaceae</taxon>
        <taxon>Viteae</taxon>
        <taxon>Vitis</taxon>
    </lineage>
</organism>